<feature type="domain" description="YCII-related" evidence="2">
    <location>
        <begin position="1"/>
        <end position="112"/>
    </location>
</feature>
<gene>
    <name evidence="3" type="ORF">C7I84_18160</name>
</gene>
<dbReference type="AlphaFoldDB" id="A0A2P7S3W0"/>
<accession>A0A2P7S3W0</accession>
<dbReference type="Gene3D" id="3.30.70.1060">
    <property type="entry name" value="Dimeric alpha+beta barrel"/>
    <property type="match status" value="1"/>
</dbReference>
<organism evidence="3 4">
    <name type="scientific">Kumtagia ephedrae</name>
    <dbReference type="NCBI Taxonomy" id="2116701"/>
    <lineage>
        <taxon>Bacteria</taxon>
        <taxon>Pseudomonadati</taxon>
        <taxon>Pseudomonadota</taxon>
        <taxon>Alphaproteobacteria</taxon>
        <taxon>Hyphomicrobiales</taxon>
        <taxon>Phyllobacteriaceae</taxon>
        <taxon>Kumtagia</taxon>
    </lineage>
</organism>
<evidence type="ECO:0000313" key="3">
    <source>
        <dbReference type="EMBL" id="PSJ57172.1"/>
    </source>
</evidence>
<proteinExistence type="inferred from homology"/>
<dbReference type="SUPFAM" id="SSF54909">
    <property type="entry name" value="Dimeric alpha+beta barrel"/>
    <property type="match status" value="1"/>
</dbReference>
<comment type="caution">
    <text evidence="3">The sequence shown here is derived from an EMBL/GenBank/DDBJ whole genome shotgun (WGS) entry which is preliminary data.</text>
</comment>
<evidence type="ECO:0000259" key="2">
    <source>
        <dbReference type="Pfam" id="PF03795"/>
    </source>
</evidence>
<name>A0A2P7S3W0_9HYPH</name>
<protein>
    <recommendedName>
        <fullName evidence="2">YCII-related domain-containing protein</fullName>
    </recommendedName>
</protein>
<evidence type="ECO:0000256" key="1">
    <source>
        <dbReference type="ARBA" id="ARBA00007689"/>
    </source>
</evidence>
<dbReference type="PANTHER" id="PTHR35174">
    <property type="entry name" value="BLL7171 PROTEIN-RELATED"/>
    <property type="match status" value="1"/>
</dbReference>
<comment type="similarity">
    <text evidence="1">Belongs to the YciI family.</text>
</comment>
<dbReference type="Proteomes" id="UP000241229">
    <property type="component" value="Unassembled WGS sequence"/>
</dbReference>
<dbReference type="InterPro" id="IPR011008">
    <property type="entry name" value="Dimeric_a/b-barrel"/>
</dbReference>
<dbReference type="RefSeq" id="WP_106773632.1">
    <property type="nucleotide sequence ID" value="NZ_PXYK01000018.1"/>
</dbReference>
<sequence length="137" mass="15004">MLYAILAYHVEEVVSSWTEEERRTLMNNLLQVNDRLTQQGKLGPAARLDASAKASTLRGPGDGMVLDGPFAETKEQLLGLYVVDCATRDEAIAIARDLRRVNKTAVYEVRPISLYLPGVPLPLGESATSQGRPNDHA</sequence>
<dbReference type="OrthoDB" id="9807535at2"/>
<keyword evidence="4" id="KW-1185">Reference proteome</keyword>
<reference evidence="3 4" key="1">
    <citation type="submission" date="2018-03" db="EMBL/GenBank/DDBJ databases">
        <title>The draft genome of Mesorhizobium sp. 6GN-30.</title>
        <authorList>
            <person name="Liu L."/>
            <person name="Li L."/>
            <person name="Wang T."/>
            <person name="Zhang X."/>
            <person name="Liang L."/>
        </authorList>
    </citation>
    <scope>NUCLEOTIDE SEQUENCE [LARGE SCALE GENOMIC DNA]</scope>
    <source>
        <strain evidence="3 4">6GN30</strain>
    </source>
</reference>
<dbReference type="EMBL" id="PXYK01000018">
    <property type="protein sequence ID" value="PSJ57172.1"/>
    <property type="molecule type" value="Genomic_DNA"/>
</dbReference>
<dbReference type="InterPro" id="IPR005545">
    <property type="entry name" value="YCII"/>
</dbReference>
<evidence type="ECO:0000313" key="4">
    <source>
        <dbReference type="Proteomes" id="UP000241229"/>
    </source>
</evidence>
<dbReference type="Pfam" id="PF03795">
    <property type="entry name" value="YCII"/>
    <property type="match status" value="1"/>
</dbReference>
<dbReference type="PANTHER" id="PTHR35174:SF3">
    <property type="entry name" value="BLL7171 PROTEIN"/>
    <property type="match status" value="1"/>
</dbReference>